<keyword evidence="8 12" id="KW-1133">Transmembrane helix</keyword>
<comment type="similarity">
    <text evidence="12">Belongs to the pannexin family.</text>
</comment>
<dbReference type="Pfam" id="PF00876">
    <property type="entry name" value="Innexin"/>
    <property type="match status" value="1"/>
</dbReference>
<dbReference type="GO" id="GO:0034220">
    <property type="term" value="P:monoatomic ion transmembrane transport"/>
    <property type="evidence" value="ECO:0007669"/>
    <property type="project" value="UniProtKB-KW"/>
</dbReference>
<dbReference type="Proteomes" id="UP000614601">
    <property type="component" value="Unassembled WGS sequence"/>
</dbReference>
<accession>A0A811KRD7</accession>
<feature type="transmembrane region" description="Helical" evidence="12">
    <location>
        <begin position="103"/>
        <end position="122"/>
    </location>
</feature>
<organism evidence="14 15">
    <name type="scientific">Bursaphelenchus okinawaensis</name>
    <dbReference type="NCBI Taxonomy" id="465554"/>
    <lineage>
        <taxon>Eukaryota</taxon>
        <taxon>Metazoa</taxon>
        <taxon>Ecdysozoa</taxon>
        <taxon>Nematoda</taxon>
        <taxon>Chromadorea</taxon>
        <taxon>Rhabditida</taxon>
        <taxon>Tylenchina</taxon>
        <taxon>Tylenchomorpha</taxon>
        <taxon>Aphelenchoidea</taxon>
        <taxon>Aphelenchoididae</taxon>
        <taxon>Bursaphelenchus</taxon>
    </lineage>
</organism>
<evidence type="ECO:0000256" key="13">
    <source>
        <dbReference type="SAM" id="MobiDB-lite"/>
    </source>
</evidence>
<dbReference type="AlphaFoldDB" id="A0A811KRD7"/>
<evidence type="ECO:0000256" key="6">
    <source>
        <dbReference type="ARBA" id="ARBA00022868"/>
    </source>
</evidence>
<feature type="compositionally biased region" description="Basic and acidic residues" evidence="13">
    <location>
        <begin position="409"/>
        <end position="423"/>
    </location>
</feature>
<protein>
    <recommendedName>
        <fullName evidence="12">Innexin</fullName>
    </recommendedName>
</protein>
<comment type="caution">
    <text evidence="14">The sequence shown here is derived from an EMBL/GenBank/DDBJ whole genome shotgun (WGS) entry which is preliminary data.</text>
</comment>
<dbReference type="EMBL" id="CAJFDH010000004">
    <property type="protein sequence ID" value="CAD5218260.1"/>
    <property type="molecule type" value="Genomic_DNA"/>
</dbReference>
<feature type="transmembrane region" description="Helical" evidence="12">
    <location>
        <begin position="288"/>
        <end position="312"/>
    </location>
</feature>
<gene>
    <name evidence="12" type="primary">inx</name>
    <name evidence="14" type="ORF">BOKJ2_LOCUS7470</name>
</gene>
<keyword evidence="15" id="KW-1185">Reference proteome</keyword>
<dbReference type="OrthoDB" id="5867527at2759"/>
<evidence type="ECO:0000256" key="9">
    <source>
        <dbReference type="ARBA" id="ARBA00023065"/>
    </source>
</evidence>
<keyword evidence="11 12" id="KW-0407">Ion channel</keyword>
<evidence type="ECO:0000256" key="8">
    <source>
        <dbReference type="ARBA" id="ARBA00022989"/>
    </source>
</evidence>
<dbReference type="PROSITE" id="PS51013">
    <property type="entry name" value="PANNEXIN"/>
    <property type="match status" value="1"/>
</dbReference>
<dbReference type="InterPro" id="IPR000990">
    <property type="entry name" value="Innexin"/>
</dbReference>
<dbReference type="GO" id="GO:0005243">
    <property type="term" value="F:gap junction channel activity"/>
    <property type="evidence" value="ECO:0007669"/>
    <property type="project" value="TreeGrafter"/>
</dbReference>
<dbReference type="GO" id="GO:0005921">
    <property type="term" value="C:gap junction"/>
    <property type="evidence" value="ECO:0007669"/>
    <property type="project" value="UniProtKB-SubCell"/>
</dbReference>
<dbReference type="PANTHER" id="PTHR11893:SF25">
    <property type="entry name" value="INNEXIN"/>
    <property type="match status" value="1"/>
</dbReference>
<evidence type="ECO:0000256" key="2">
    <source>
        <dbReference type="ARBA" id="ARBA00004651"/>
    </source>
</evidence>
<evidence type="ECO:0000256" key="10">
    <source>
        <dbReference type="ARBA" id="ARBA00023136"/>
    </source>
</evidence>
<dbReference type="GO" id="GO:0005886">
    <property type="term" value="C:plasma membrane"/>
    <property type="evidence" value="ECO:0007669"/>
    <property type="project" value="UniProtKB-SubCell"/>
</dbReference>
<keyword evidence="7" id="KW-0965">Cell junction</keyword>
<evidence type="ECO:0000256" key="1">
    <source>
        <dbReference type="ARBA" id="ARBA00004610"/>
    </source>
</evidence>
<feature type="transmembrane region" description="Helical" evidence="12">
    <location>
        <begin position="32"/>
        <end position="49"/>
    </location>
</feature>
<evidence type="ECO:0000313" key="14">
    <source>
        <dbReference type="EMBL" id="CAD5218260.1"/>
    </source>
</evidence>
<keyword evidence="10 12" id="KW-0472">Membrane</keyword>
<evidence type="ECO:0000256" key="4">
    <source>
        <dbReference type="ARBA" id="ARBA00022475"/>
    </source>
</evidence>
<keyword evidence="3 12" id="KW-0813">Transport</keyword>
<name>A0A811KRD7_9BILA</name>
<feature type="transmembrane region" description="Helical" evidence="12">
    <location>
        <begin position="184"/>
        <end position="207"/>
    </location>
</feature>
<reference evidence="14" key="1">
    <citation type="submission" date="2020-09" db="EMBL/GenBank/DDBJ databases">
        <authorList>
            <person name="Kikuchi T."/>
        </authorList>
    </citation>
    <scope>NUCLEOTIDE SEQUENCE</scope>
    <source>
        <strain evidence="14">SH1</strain>
    </source>
</reference>
<keyword evidence="6" id="KW-0303">Gap junction</keyword>
<comment type="function">
    <text evidence="12">Structural component of the gap junctions.</text>
</comment>
<keyword evidence="5 12" id="KW-0812">Transmembrane</keyword>
<sequence length="451" mass="52675">MVAGSRVGLHFLTSALRLLEPRVDDDIVDRMHYLYTSILLLMFALLVSAKQYVGHPIECFVPAQFTHAMEQYSENYCWVQNTFFIPYHDHIPHRIEEREKRQIGYYQWVPFVLSIAALMFHMPASMWRMLSNQSGLNVGLVLQTACQENNIDPDVREKTVDVLTRHIDEALQYQREFGSKNRSVFIFALLNAGKLYGAYVCMVYMFIKIFHLINVMVQFYALNAFLETSDYPLFGGHVIYDLMKNKEWKESGKFPRVTLCDFEIRVLGNIHRHTVQCVLVVNMFTEKIFIFLWLWFVFLALLSTINISAWMATLAIPSCRRNFVEKFLEHDDITNDEIHDFVEVFLRPDGVFLLKMISIHAGNMMCSRLATRLREKHVIYYRQKALDASIASRKESTPGSVRRRHRSGERRLSRTSSHGERSLMETVPKINQHFDPSLPNLANITDTRHYV</sequence>
<comment type="subcellular location">
    <subcellularLocation>
        <location evidence="1">Cell junction</location>
        <location evidence="1">Gap junction</location>
    </subcellularLocation>
    <subcellularLocation>
        <location evidence="2 12">Cell membrane</location>
        <topology evidence="2 12">Multi-pass membrane protein</topology>
    </subcellularLocation>
</comment>
<keyword evidence="9 12" id="KW-0406">Ion transport</keyword>
<proteinExistence type="inferred from homology"/>
<evidence type="ECO:0000256" key="12">
    <source>
        <dbReference type="RuleBase" id="RU010713"/>
    </source>
</evidence>
<evidence type="ECO:0000256" key="7">
    <source>
        <dbReference type="ARBA" id="ARBA00022949"/>
    </source>
</evidence>
<feature type="region of interest" description="Disordered" evidence="13">
    <location>
        <begin position="391"/>
        <end position="431"/>
    </location>
</feature>
<dbReference type="Proteomes" id="UP000783686">
    <property type="component" value="Unassembled WGS sequence"/>
</dbReference>
<evidence type="ECO:0000256" key="5">
    <source>
        <dbReference type="ARBA" id="ARBA00022692"/>
    </source>
</evidence>
<dbReference type="EMBL" id="CAJFCW020000004">
    <property type="protein sequence ID" value="CAG9109764.1"/>
    <property type="molecule type" value="Genomic_DNA"/>
</dbReference>
<keyword evidence="4" id="KW-1003">Cell membrane</keyword>
<evidence type="ECO:0000256" key="3">
    <source>
        <dbReference type="ARBA" id="ARBA00022448"/>
    </source>
</evidence>
<evidence type="ECO:0000313" key="15">
    <source>
        <dbReference type="Proteomes" id="UP000614601"/>
    </source>
</evidence>
<dbReference type="PANTHER" id="PTHR11893">
    <property type="entry name" value="INNEXIN"/>
    <property type="match status" value="1"/>
</dbReference>
<evidence type="ECO:0000256" key="11">
    <source>
        <dbReference type="ARBA" id="ARBA00023303"/>
    </source>
</evidence>
<dbReference type="PRINTS" id="PR01262">
    <property type="entry name" value="INNEXIN"/>
</dbReference>